<dbReference type="PANTHER" id="PTHR30590">
    <property type="entry name" value="INNER MEMBRANE PROTEIN"/>
    <property type="match status" value="1"/>
</dbReference>
<dbReference type="InterPro" id="IPR052529">
    <property type="entry name" value="Bact_Transport_Assoc"/>
</dbReference>
<keyword evidence="2" id="KW-0812">Transmembrane</keyword>
<feature type="transmembrane region" description="Helical" evidence="2">
    <location>
        <begin position="206"/>
        <end position="225"/>
    </location>
</feature>
<dbReference type="RefSeq" id="WP_181353170.1">
    <property type="nucleotide sequence ID" value="NZ_JABJWZ010000002.1"/>
</dbReference>
<name>A0A7W3WG94_9ACTN</name>
<feature type="transmembrane region" description="Helical" evidence="2">
    <location>
        <begin position="82"/>
        <end position="99"/>
    </location>
</feature>
<reference evidence="5" key="1">
    <citation type="submission" date="2020-05" db="EMBL/GenBank/DDBJ databases">
        <title>Classification of alakaliphilic streptomycetes isolated from an alkaline soil next to Lonar Crater, India and a proposal for the recognition of Streptomyces alkaliterrae sp. nov.</title>
        <authorList>
            <person name="Golinska P."/>
        </authorList>
    </citation>
    <scope>NUCLEOTIDE SEQUENCE [LARGE SCALE GENOMIC DNA]</scope>
    <source>
        <strain evidence="5">OF3</strain>
    </source>
</reference>
<evidence type="ECO:0000256" key="2">
    <source>
        <dbReference type="SAM" id="Phobius"/>
    </source>
</evidence>
<feature type="transmembrane region" description="Helical" evidence="2">
    <location>
        <begin position="136"/>
        <end position="153"/>
    </location>
</feature>
<feature type="transmembrane region" description="Helical" evidence="2">
    <location>
        <begin position="302"/>
        <end position="323"/>
    </location>
</feature>
<feature type="transmembrane region" description="Helical" evidence="2">
    <location>
        <begin position="111"/>
        <end position="130"/>
    </location>
</feature>
<feature type="transmembrane region" description="Helical" evidence="2">
    <location>
        <begin position="276"/>
        <end position="295"/>
    </location>
</feature>
<feature type="domain" description="DUF418" evidence="3">
    <location>
        <begin position="198"/>
        <end position="341"/>
    </location>
</feature>
<keyword evidence="2" id="KW-1133">Transmembrane helix</keyword>
<feature type="transmembrane region" description="Helical" evidence="2">
    <location>
        <begin position="160"/>
        <end position="186"/>
    </location>
</feature>
<gene>
    <name evidence="4" type="ORF">H3146_00355</name>
</gene>
<dbReference type="InterPro" id="IPR007349">
    <property type="entry name" value="DUF418"/>
</dbReference>
<comment type="caution">
    <text evidence="4">The sequence shown here is derived from an EMBL/GenBank/DDBJ whole genome shotgun (WGS) entry which is preliminary data.</text>
</comment>
<keyword evidence="2" id="KW-0472">Membrane</keyword>
<evidence type="ECO:0000313" key="5">
    <source>
        <dbReference type="Proteomes" id="UP000525686"/>
    </source>
</evidence>
<feature type="compositionally biased region" description="Low complexity" evidence="1">
    <location>
        <begin position="8"/>
        <end position="25"/>
    </location>
</feature>
<feature type="transmembrane region" description="Helical" evidence="2">
    <location>
        <begin position="237"/>
        <end position="256"/>
    </location>
</feature>
<sequence length="357" mass="38102">MNAVNAVSHTPSHTPAHTPAPETTSGAGAGRPRIHSLDALRGFALCGILLVNIPQIVSLAAGPRPGELHPIREALDLLVQHRFFPIFSFLFGLSFVLFYESAAARGANARLILLRRLLALGVLGGLHQLLHPGEALLPYALAGLVVLLPSTWLPRWAVLLAGLAATVAGLILASGGMALIPGLFLLGAATARYGIPDTLQDRGRQLTLLLAITAPTAVAATIWQHRTWLEPIAMKSAAVAGLLAAIAYVCGFLLLLQSPLGRPLKAVFSPLGRMALTNYVGGTLVVVAAAPLLGLSDSMRWAGALALAAGTLTAQAVFSHWWLARHRYGPLEWAWRRVTWWHWSKESRARGSRAHRS</sequence>
<dbReference type="EMBL" id="JABJWZ010000002">
    <property type="protein sequence ID" value="MBB1251822.1"/>
    <property type="molecule type" value="Genomic_DNA"/>
</dbReference>
<evidence type="ECO:0000259" key="3">
    <source>
        <dbReference type="Pfam" id="PF04235"/>
    </source>
</evidence>
<accession>A0A7W3WG94</accession>
<dbReference type="Pfam" id="PF04235">
    <property type="entry name" value="DUF418"/>
    <property type="match status" value="1"/>
</dbReference>
<dbReference type="AlphaFoldDB" id="A0A7W3WG94"/>
<organism evidence="4 5">
    <name type="scientific">Streptomyces alkaliterrae</name>
    <dbReference type="NCBI Taxonomy" id="2213162"/>
    <lineage>
        <taxon>Bacteria</taxon>
        <taxon>Bacillati</taxon>
        <taxon>Actinomycetota</taxon>
        <taxon>Actinomycetes</taxon>
        <taxon>Kitasatosporales</taxon>
        <taxon>Streptomycetaceae</taxon>
        <taxon>Streptomyces</taxon>
    </lineage>
</organism>
<dbReference type="PANTHER" id="PTHR30590:SF3">
    <property type="entry name" value="HYPOTHETICAL MEMBRANE SPANNING PROTEIN"/>
    <property type="match status" value="1"/>
</dbReference>
<evidence type="ECO:0000256" key="1">
    <source>
        <dbReference type="SAM" id="MobiDB-lite"/>
    </source>
</evidence>
<proteinExistence type="predicted"/>
<evidence type="ECO:0000313" key="4">
    <source>
        <dbReference type="EMBL" id="MBB1251822.1"/>
    </source>
</evidence>
<feature type="region of interest" description="Disordered" evidence="1">
    <location>
        <begin position="1"/>
        <end position="30"/>
    </location>
</feature>
<protein>
    <submittedName>
        <fullName evidence="4">DUF418 domain-containing protein</fullName>
    </submittedName>
</protein>
<dbReference type="Proteomes" id="UP000525686">
    <property type="component" value="Unassembled WGS sequence"/>
</dbReference>
<feature type="transmembrane region" description="Helical" evidence="2">
    <location>
        <begin position="42"/>
        <end position="62"/>
    </location>
</feature>